<proteinExistence type="inferred from homology"/>
<name>A0A1B6MAW5_9HEMI</name>
<dbReference type="PANTHER" id="PTHR21096">
    <property type="entry name" value="PROTEIN FAM136A"/>
    <property type="match status" value="1"/>
</dbReference>
<dbReference type="Pfam" id="PF05811">
    <property type="entry name" value="DUF842"/>
    <property type="match status" value="1"/>
</dbReference>
<evidence type="ECO:0000256" key="1">
    <source>
        <dbReference type="ARBA" id="ARBA00009952"/>
    </source>
</evidence>
<protein>
    <recommendedName>
        <fullName evidence="3">Protein FAM136A</fullName>
    </recommendedName>
</protein>
<dbReference type="GO" id="GO:0005737">
    <property type="term" value="C:cytoplasm"/>
    <property type="evidence" value="ECO:0007669"/>
    <property type="project" value="TreeGrafter"/>
</dbReference>
<dbReference type="AlphaFoldDB" id="A0A1B6MAW5"/>
<organism evidence="2">
    <name type="scientific">Graphocephala atropunctata</name>
    <dbReference type="NCBI Taxonomy" id="36148"/>
    <lineage>
        <taxon>Eukaryota</taxon>
        <taxon>Metazoa</taxon>
        <taxon>Ecdysozoa</taxon>
        <taxon>Arthropoda</taxon>
        <taxon>Hexapoda</taxon>
        <taxon>Insecta</taxon>
        <taxon>Pterygota</taxon>
        <taxon>Neoptera</taxon>
        <taxon>Paraneoptera</taxon>
        <taxon>Hemiptera</taxon>
        <taxon>Auchenorrhyncha</taxon>
        <taxon>Membracoidea</taxon>
        <taxon>Cicadellidae</taxon>
        <taxon>Cicadellinae</taxon>
        <taxon>Cicadellini</taxon>
        <taxon>Graphocephala</taxon>
    </lineage>
</organism>
<dbReference type="InterPro" id="IPR008560">
    <property type="entry name" value="DUF842_euk"/>
</dbReference>
<dbReference type="EMBL" id="GEBQ01006914">
    <property type="protein sequence ID" value="JAT33063.1"/>
    <property type="molecule type" value="Transcribed_RNA"/>
</dbReference>
<reference evidence="2" key="1">
    <citation type="submission" date="2015-11" db="EMBL/GenBank/DDBJ databases">
        <title>De novo transcriptome assembly of four potential Pierce s Disease insect vectors from Arizona vineyards.</title>
        <authorList>
            <person name="Tassone E.E."/>
        </authorList>
    </citation>
    <scope>NUCLEOTIDE SEQUENCE</scope>
</reference>
<accession>A0A1B6MAW5</accession>
<gene>
    <name evidence="2" type="ORF">g.6927</name>
</gene>
<comment type="similarity">
    <text evidence="1">Belongs to the FAM136 family.</text>
</comment>
<evidence type="ECO:0000313" key="2">
    <source>
        <dbReference type="EMBL" id="JAT33063.1"/>
    </source>
</evidence>
<dbReference type="PANTHER" id="PTHR21096:SF0">
    <property type="entry name" value="PROTEIN FAM136A"/>
    <property type="match status" value="1"/>
</dbReference>
<evidence type="ECO:0008006" key="3">
    <source>
        <dbReference type="Google" id="ProtNLM"/>
    </source>
</evidence>
<sequence length="147" mass="16859">MAEQKREEAVQAIEKHVENIDKMFLRVLQKEMYDCSSKCCDNKTASIKEINFCIDKCSTKLNDSHNYCTTQLNSYQNRLQRCVSQCNDEAKDKLGARPTDAEVEAASKMFENCACSCIDKHIEQLPQFVKKLQEVLSEKMPKKGNPI</sequence>